<protein>
    <submittedName>
        <fullName evidence="2">Uncharacterized protein</fullName>
    </submittedName>
</protein>
<feature type="transmembrane region" description="Helical" evidence="1">
    <location>
        <begin position="79"/>
        <end position="97"/>
    </location>
</feature>
<gene>
    <name evidence="2" type="ORF">ILYODFUR_029077</name>
</gene>
<proteinExistence type="predicted"/>
<name>A0ABV0SR36_9TELE</name>
<keyword evidence="3" id="KW-1185">Reference proteome</keyword>
<keyword evidence="1" id="KW-0472">Membrane</keyword>
<keyword evidence="1" id="KW-0812">Transmembrane</keyword>
<dbReference type="Proteomes" id="UP001482620">
    <property type="component" value="Unassembled WGS sequence"/>
</dbReference>
<evidence type="ECO:0000256" key="1">
    <source>
        <dbReference type="SAM" id="Phobius"/>
    </source>
</evidence>
<keyword evidence="1" id="KW-1133">Transmembrane helix</keyword>
<comment type="caution">
    <text evidence="2">The sequence shown here is derived from an EMBL/GenBank/DDBJ whole genome shotgun (WGS) entry which is preliminary data.</text>
</comment>
<organism evidence="2 3">
    <name type="scientific">Ilyodon furcidens</name>
    <name type="common">goldbreast splitfin</name>
    <dbReference type="NCBI Taxonomy" id="33524"/>
    <lineage>
        <taxon>Eukaryota</taxon>
        <taxon>Metazoa</taxon>
        <taxon>Chordata</taxon>
        <taxon>Craniata</taxon>
        <taxon>Vertebrata</taxon>
        <taxon>Euteleostomi</taxon>
        <taxon>Actinopterygii</taxon>
        <taxon>Neopterygii</taxon>
        <taxon>Teleostei</taxon>
        <taxon>Neoteleostei</taxon>
        <taxon>Acanthomorphata</taxon>
        <taxon>Ovalentaria</taxon>
        <taxon>Atherinomorphae</taxon>
        <taxon>Cyprinodontiformes</taxon>
        <taxon>Goodeidae</taxon>
        <taxon>Ilyodon</taxon>
    </lineage>
</organism>
<evidence type="ECO:0000313" key="3">
    <source>
        <dbReference type="Proteomes" id="UP001482620"/>
    </source>
</evidence>
<dbReference type="EMBL" id="JAHRIQ010004083">
    <property type="protein sequence ID" value="MEQ2222695.1"/>
    <property type="molecule type" value="Genomic_DNA"/>
</dbReference>
<reference evidence="2 3" key="1">
    <citation type="submission" date="2021-06" db="EMBL/GenBank/DDBJ databases">
        <authorList>
            <person name="Palmer J.M."/>
        </authorList>
    </citation>
    <scope>NUCLEOTIDE SEQUENCE [LARGE SCALE GENOMIC DNA]</scope>
    <source>
        <strain evidence="3">if_2019</strain>
        <tissue evidence="2">Muscle</tissue>
    </source>
</reference>
<sequence>MSFKEEQHINVRRILSLRALSIYLQEDDSDLFKSYNQDGEPDVSECPLALLTASANIFTPGDVPVVIEGNIVVIEIPKMLDAFLVLFGLIYVFNIEYPKMRSFKSKTSFQFIVTVSASCDFCIHKDLFYCTV</sequence>
<evidence type="ECO:0000313" key="2">
    <source>
        <dbReference type="EMBL" id="MEQ2222695.1"/>
    </source>
</evidence>
<accession>A0ABV0SR36</accession>